<gene>
    <name evidence="5" type="ORF">ACJDU8_22370</name>
</gene>
<evidence type="ECO:0000259" key="4">
    <source>
        <dbReference type="PROSITE" id="PS50901"/>
    </source>
</evidence>
<dbReference type="Gene3D" id="3.40.50.300">
    <property type="entry name" value="P-loop containing nucleotide triphosphate hydrolases"/>
    <property type="match status" value="1"/>
</dbReference>
<dbReference type="PROSITE" id="PS50901">
    <property type="entry name" value="FTSK"/>
    <property type="match status" value="1"/>
</dbReference>
<sequence length="427" mass="49993">MFVELGVIGILKYAHDKYKNLDLYCMKREIKKILQDSKLDYYTVMEVKRSLPWGYEVVISLNGKGFTELETVKENIETKLGYETHIEQNNNLKTATIKIIVLPVTEDTKFQPYETKQYEIYCSLSQTMQALVVNLKKFPHVLVSGQTGCGKTEEIRLILTNLINNHNSRDINIFFSELSGMDDYSIFQECKQVKGYAKDIRESEKLFIYMMHLYAKRLEIFIRNGCKNISEYNEKFYQRRMSYDYIVMDEMADYFPVKTDEDYQLKENVYNMLRHAIRKFRKVGIFLIIGIQRPDTTVLDPSLKSGLCTKIGFSQNNDASSLVVADTNELTNIENRKALLMYGNQKQWFKSLYLDDKLINKYIKDSIVKDRTKQKDYNKFLVEKEVPKEPNKNKEITKVSEVASTSDENQKVIPYKVRLKNNAIKKG</sequence>
<protein>
    <submittedName>
        <fullName evidence="5">FtsK/SpoIIIE domain-containing protein</fullName>
    </submittedName>
</protein>
<dbReference type="PANTHER" id="PTHR22683">
    <property type="entry name" value="SPORULATION PROTEIN RELATED"/>
    <property type="match status" value="1"/>
</dbReference>
<feature type="binding site" evidence="3">
    <location>
        <begin position="145"/>
        <end position="152"/>
    </location>
    <ligand>
        <name>ATP</name>
        <dbReference type="ChEBI" id="CHEBI:30616"/>
    </ligand>
</feature>
<feature type="domain" description="FtsK" evidence="4">
    <location>
        <begin position="128"/>
        <end position="322"/>
    </location>
</feature>
<comment type="caution">
    <text evidence="5">The sequence shown here is derived from an EMBL/GenBank/DDBJ whole genome shotgun (WGS) entry which is preliminary data.</text>
</comment>
<dbReference type="Proteomes" id="UP001623660">
    <property type="component" value="Unassembled WGS sequence"/>
</dbReference>
<evidence type="ECO:0000256" key="3">
    <source>
        <dbReference type="PROSITE-ProRule" id="PRU00289"/>
    </source>
</evidence>
<evidence type="ECO:0000313" key="5">
    <source>
        <dbReference type="EMBL" id="MFL0198285.1"/>
    </source>
</evidence>
<dbReference type="SUPFAM" id="SSF52540">
    <property type="entry name" value="P-loop containing nucleoside triphosphate hydrolases"/>
    <property type="match status" value="1"/>
</dbReference>
<dbReference type="PANTHER" id="PTHR22683:SF1">
    <property type="entry name" value="TYPE VII SECRETION SYSTEM PROTEIN ESSC"/>
    <property type="match status" value="1"/>
</dbReference>
<proteinExistence type="predicted"/>
<evidence type="ECO:0000256" key="2">
    <source>
        <dbReference type="ARBA" id="ARBA00022840"/>
    </source>
</evidence>
<keyword evidence="2 3" id="KW-0067">ATP-binding</keyword>
<accession>A0ABW8SVE1</accession>
<organism evidence="5 6">
    <name type="scientific">Candidatus Clostridium eludens</name>
    <dbReference type="NCBI Taxonomy" id="3381663"/>
    <lineage>
        <taxon>Bacteria</taxon>
        <taxon>Bacillati</taxon>
        <taxon>Bacillota</taxon>
        <taxon>Clostridia</taxon>
        <taxon>Eubacteriales</taxon>
        <taxon>Clostridiaceae</taxon>
        <taxon>Clostridium</taxon>
    </lineage>
</organism>
<keyword evidence="6" id="KW-1185">Reference proteome</keyword>
<dbReference type="InterPro" id="IPR002543">
    <property type="entry name" value="FtsK_dom"/>
</dbReference>
<evidence type="ECO:0000256" key="1">
    <source>
        <dbReference type="ARBA" id="ARBA00022741"/>
    </source>
</evidence>
<dbReference type="InterPro" id="IPR050206">
    <property type="entry name" value="FtsK/SpoIIIE/SftA"/>
</dbReference>
<dbReference type="InterPro" id="IPR027417">
    <property type="entry name" value="P-loop_NTPase"/>
</dbReference>
<name>A0ABW8SVE1_9CLOT</name>
<reference evidence="5 6" key="1">
    <citation type="submission" date="2024-11" db="EMBL/GenBank/DDBJ databases">
        <authorList>
            <person name="Heng Y.C."/>
            <person name="Lim A.C.H."/>
            <person name="Lee J.K.Y."/>
            <person name="Kittelmann S."/>
        </authorList>
    </citation>
    <scope>NUCLEOTIDE SEQUENCE [LARGE SCALE GENOMIC DNA]</scope>
    <source>
        <strain evidence="5 6">WILCCON 0269</strain>
    </source>
</reference>
<evidence type="ECO:0000313" key="6">
    <source>
        <dbReference type="Proteomes" id="UP001623660"/>
    </source>
</evidence>
<dbReference type="EMBL" id="JBJHZX010000054">
    <property type="protein sequence ID" value="MFL0198285.1"/>
    <property type="molecule type" value="Genomic_DNA"/>
</dbReference>
<keyword evidence="1 3" id="KW-0547">Nucleotide-binding</keyword>
<dbReference type="RefSeq" id="WP_406794394.1">
    <property type="nucleotide sequence ID" value="NZ_JBJHZX010000054.1"/>
</dbReference>
<dbReference type="Pfam" id="PF01580">
    <property type="entry name" value="FtsK_SpoIIIE"/>
    <property type="match status" value="1"/>
</dbReference>